<dbReference type="AlphaFoldDB" id="A0A1D2LVG5"/>
<dbReference type="Proteomes" id="UP000243591">
    <property type="component" value="Chromosome"/>
</dbReference>
<organism evidence="2 3">
    <name type="scientific">Brochothrix thermosphacta</name>
    <name type="common">Microbacterium thermosphactum</name>
    <dbReference type="NCBI Taxonomy" id="2756"/>
    <lineage>
        <taxon>Bacteria</taxon>
        <taxon>Bacillati</taxon>
        <taxon>Bacillota</taxon>
        <taxon>Bacilli</taxon>
        <taxon>Bacillales</taxon>
        <taxon>Listeriaceae</taxon>
        <taxon>Brochothrix</taxon>
    </lineage>
</organism>
<sequence length="124" mass="13549">MRKLAGNVVVAIIIALFLLVLLAIITGTFIGVLSFVGITYSSMGSLFLFFGVIILVDSAIYLPARLIRRHLSTQFLFAVYILENLIALFFADLWMSSVSLTIGALLGASVIFGLLEYALSDNER</sequence>
<name>A0A1D2LVG5_BROTH</name>
<dbReference type="InterPro" id="IPR025912">
    <property type="entry name" value="YrvL"/>
</dbReference>
<feature type="transmembrane region" description="Helical" evidence="1">
    <location>
        <begin position="7"/>
        <end position="40"/>
    </location>
</feature>
<accession>A0A1D2LVG5</accession>
<protein>
    <recommendedName>
        <fullName evidence="4">Integral inner membrane protein</fullName>
    </recommendedName>
</protein>
<reference evidence="2 3" key="1">
    <citation type="submission" date="2017-09" db="EMBL/GenBank/DDBJ databases">
        <title>Complete Genome Sequences of Two Strains of the Meat Spoilage Bacterium Brochothrix thermosphacta Isolated from Ground Chicken.</title>
        <authorList>
            <person name="Paoli G.C."/>
            <person name="Wijey C."/>
            <person name="Chen C.-Y."/>
            <person name="Nguyen L."/>
            <person name="Yan X."/>
            <person name="Irwin P.L."/>
        </authorList>
    </citation>
    <scope>NUCLEOTIDE SEQUENCE [LARGE SCALE GENOMIC DNA]</scope>
    <source>
        <strain evidence="2 3">BI</strain>
    </source>
</reference>
<keyword evidence="1" id="KW-0472">Membrane</keyword>
<gene>
    <name evidence="2" type="ORF">CNY62_10840</name>
</gene>
<feature type="transmembrane region" description="Helical" evidence="1">
    <location>
        <begin position="100"/>
        <end position="119"/>
    </location>
</feature>
<keyword evidence="3" id="KW-1185">Reference proteome</keyword>
<evidence type="ECO:0000313" key="3">
    <source>
        <dbReference type="Proteomes" id="UP000243591"/>
    </source>
</evidence>
<proteinExistence type="predicted"/>
<evidence type="ECO:0000313" key="2">
    <source>
        <dbReference type="EMBL" id="ATF26806.1"/>
    </source>
</evidence>
<keyword evidence="1" id="KW-0812">Transmembrane</keyword>
<dbReference type="EMBL" id="CP023483">
    <property type="protein sequence ID" value="ATF26806.1"/>
    <property type="molecule type" value="Genomic_DNA"/>
</dbReference>
<dbReference type="Pfam" id="PF14184">
    <property type="entry name" value="YrvL"/>
    <property type="match status" value="1"/>
</dbReference>
<feature type="transmembrane region" description="Helical" evidence="1">
    <location>
        <begin position="75"/>
        <end position="94"/>
    </location>
</feature>
<dbReference type="KEGG" id="bths:CNY62_10840"/>
<evidence type="ECO:0000256" key="1">
    <source>
        <dbReference type="SAM" id="Phobius"/>
    </source>
</evidence>
<dbReference type="RefSeq" id="WP_069125051.1">
    <property type="nucleotide sequence ID" value="NZ_CBCPJR010000001.1"/>
</dbReference>
<keyword evidence="1" id="KW-1133">Transmembrane helix</keyword>
<evidence type="ECO:0008006" key="4">
    <source>
        <dbReference type="Google" id="ProtNLM"/>
    </source>
</evidence>
<dbReference type="STRING" id="2756.BFR44_05195"/>